<proteinExistence type="predicted"/>
<evidence type="ECO:0000313" key="2">
    <source>
        <dbReference type="EMBL" id="GFT27193.1"/>
    </source>
</evidence>
<comment type="caution">
    <text evidence="2">The sequence shown here is derived from an EMBL/GenBank/DDBJ whole genome shotgun (WGS) entry which is preliminary data.</text>
</comment>
<evidence type="ECO:0000313" key="3">
    <source>
        <dbReference type="Proteomes" id="UP000887013"/>
    </source>
</evidence>
<name>A0A8X6NPU9_NEPPI</name>
<feature type="signal peptide" evidence="1">
    <location>
        <begin position="1"/>
        <end position="22"/>
    </location>
</feature>
<feature type="chain" id="PRO_5036495073" evidence="1">
    <location>
        <begin position="23"/>
        <end position="145"/>
    </location>
</feature>
<protein>
    <submittedName>
        <fullName evidence="2">Uncharacterized protein</fullName>
    </submittedName>
</protein>
<dbReference type="Proteomes" id="UP000887013">
    <property type="component" value="Unassembled WGS sequence"/>
</dbReference>
<evidence type="ECO:0000256" key="1">
    <source>
        <dbReference type="SAM" id="SignalP"/>
    </source>
</evidence>
<dbReference type="EMBL" id="BMAW01060649">
    <property type="protein sequence ID" value="GFT27193.1"/>
    <property type="molecule type" value="Genomic_DNA"/>
</dbReference>
<organism evidence="2 3">
    <name type="scientific">Nephila pilipes</name>
    <name type="common">Giant wood spider</name>
    <name type="synonym">Nephila maculata</name>
    <dbReference type="NCBI Taxonomy" id="299642"/>
    <lineage>
        <taxon>Eukaryota</taxon>
        <taxon>Metazoa</taxon>
        <taxon>Ecdysozoa</taxon>
        <taxon>Arthropoda</taxon>
        <taxon>Chelicerata</taxon>
        <taxon>Arachnida</taxon>
        <taxon>Araneae</taxon>
        <taxon>Araneomorphae</taxon>
        <taxon>Entelegynae</taxon>
        <taxon>Araneoidea</taxon>
        <taxon>Nephilidae</taxon>
        <taxon>Nephila</taxon>
    </lineage>
</organism>
<accession>A0A8X6NPU9</accession>
<dbReference type="AlphaFoldDB" id="A0A8X6NPU9"/>
<dbReference type="OrthoDB" id="10365706at2759"/>
<sequence>MALHRILAIVALFLVFSEKAESAFSLSSAVGGFQNEVASFFSNLAKQIGNDTSLNLDNPKNKMAVLYFVNGTRKTIKDATSAIHKLFNGARSQIQKAIEAAEKGENPEKALVQGFKNELKSAEGGVKSVANNIKNDLPQTTTASS</sequence>
<keyword evidence="3" id="KW-1185">Reference proteome</keyword>
<gene>
    <name evidence="2" type="ORF">NPIL_100061</name>
</gene>
<reference evidence="2" key="1">
    <citation type="submission" date="2020-08" db="EMBL/GenBank/DDBJ databases">
        <title>Multicomponent nature underlies the extraordinary mechanical properties of spider dragline silk.</title>
        <authorList>
            <person name="Kono N."/>
            <person name="Nakamura H."/>
            <person name="Mori M."/>
            <person name="Yoshida Y."/>
            <person name="Ohtoshi R."/>
            <person name="Malay A.D."/>
            <person name="Moran D.A.P."/>
            <person name="Tomita M."/>
            <person name="Numata K."/>
            <person name="Arakawa K."/>
        </authorList>
    </citation>
    <scope>NUCLEOTIDE SEQUENCE</scope>
</reference>
<keyword evidence="1" id="KW-0732">Signal</keyword>